<organism evidence="1 2">
    <name type="scientific">Acorus gramineus</name>
    <name type="common">Dwarf sweet flag</name>
    <dbReference type="NCBI Taxonomy" id="55184"/>
    <lineage>
        <taxon>Eukaryota</taxon>
        <taxon>Viridiplantae</taxon>
        <taxon>Streptophyta</taxon>
        <taxon>Embryophyta</taxon>
        <taxon>Tracheophyta</taxon>
        <taxon>Spermatophyta</taxon>
        <taxon>Magnoliopsida</taxon>
        <taxon>Liliopsida</taxon>
        <taxon>Acoraceae</taxon>
        <taxon>Acorus</taxon>
    </lineage>
</organism>
<accession>A0AAV9AF06</accession>
<dbReference type="EMBL" id="JAUJYN010000010">
    <property type="protein sequence ID" value="KAK1262748.1"/>
    <property type="molecule type" value="Genomic_DNA"/>
</dbReference>
<reference evidence="1" key="2">
    <citation type="submission" date="2023-06" db="EMBL/GenBank/DDBJ databases">
        <authorList>
            <person name="Ma L."/>
            <person name="Liu K.-W."/>
            <person name="Li Z."/>
            <person name="Hsiao Y.-Y."/>
            <person name="Qi Y."/>
            <person name="Fu T."/>
            <person name="Tang G."/>
            <person name="Zhang D."/>
            <person name="Sun W.-H."/>
            <person name="Liu D.-K."/>
            <person name="Li Y."/>
            <person name="Chen G.-Z."/>
            <person name="Liu X.-D."/>
            <person name="Liao X.-Y."/>
            <person name="Jiang Y.-T."/>
            <person name="Yu X."/>
            <person name="Hao Y."/>
            <person name="Huang J."/>
            <person name="Zhao X.-W."/>
            <person name="Ke S."/>
            <person name="Chen Y.-Y."/>
            <person name="Wu W.-L."/>
            <person name="Hsu J.-L."/>
            <person name="Lin Y.-F."/>
            <person name="Huang M.-D."/>
            <person name="Li C.-Y."/>
            <person name="Huang L."/>
            <person name="Wang Z.-W."/>
            <person name="Zhao X."/>
            <person name="Zhong W.-Y."/>
            <person name="Peng D.-H."/>
            <person name="Ahmad S."/>
            <person name="Lan S."/>
            <person name="Zhang J.-S."/>
            <person name="Tsai W.-C."/>
            <person name="Van De Peer Y."/>
            <person name="Liu Z.-J."/>
        </authorList>
    </citation>
    <scope>NUCLEOTIDE SEQUENCE</scope>
    <source>
        <strain evidence="1">SCP</strain>
        <tissue evidence="1">Leaves</tissue>
    </source>
</reference>
<evidence type="ECO:0000313" key="1">
    <source>
        <dbReference type="EMBL" id="KAK1262748.1"/>
    </source>
</evidence>
<protein>
    <submittedName>
        <fullName evidence="1">Uncharacterized protein</fullName>
    </submittedName>
</protein>
<comment type="caution">
    <text evidence="1">The sequence shown here is derived from an EMBL/GenBank/DDBJ whole genome shotgun (WGS) entry which is preliminary data.</text>
</comment>
<name>A0AAV9AF06_ACOGR</name>
<evidence type="ECO:0000313" key="2">
    <source>
        <dbReference type="Proteomes" id="UP001179952"/>
    </source>
</evidence>
<keyword evidence="2" id="KW-1185">Reference proteome</keyword>
<dbReference type="AlphaFoldDB" id="A0AAV9AF06"/>
<sequence>MKGIRERMERLMGQRLSFRSMQDLWEAAKRMKKKDDRSVTAPSSYSLSRLSLGHLESEEQEIQKKQSKGDLNMSRRDLVLKFFNQIIS</sequence>
<reference evidence="1" key="1">
    <citation type="journal article" date="2023" name="Nat. Commun.">
        <title>Diploid and tetraploid genomes of Acorus and the evolution of monocots.</title>
        <authorList>
            <person name="Ma L."/>
            <person name="Liu K.W."/>
            <person name="Li Z."/>
            <person name="Hsiao Y.Y."/>
            <person name="Qi Y."/>
            <person name="Fu T."/>
            <person name="Tang G.D."/>
            <person name="Zhang D."/>
            <person name="Sun W.H."/>
            <person name="Liu D.K."/>
            <person name="Li Y."/>
            <person name="Chen G.Z."/>
            <person name="Liu X.D."/>
            <person name="Liao X.Y."/>
            <person name="Jiang Y.T."/>
            <person name="Yu X."/>
            <person name="Hao Y."/>
            <person name="Huang J."/>
            <person name="Zhao X.W."/>
            <person name="Ke S."/>
            <person name="Chen Y.Y."/>
            <person name="Wu W.L."/>
            <person name="Hsu J.L."/>
            <person name="Lin Y.F."/>
            <person name="Huang M.D."/>
            <person name="Li C.Y."/>
            <person name="Huang L."/>
            <person name="Wang Z.W."/>
            <person name="Zhao X."/>
            <person name="Zhong W.Y."/>
            <person name="Peng D.H."/>
            <person name="Ahmad S."/>
            <person name="Lan S."/>
            <person name="Zhang J.S."/>
            <person name="Tsai W.C."/>
            <person name="Van de Peer Y."/>
            <person name="Liu Z.J."/>
        </authorList>
    </citation>
    <scope>NUCLEOTIDE SEQUENCE</scope>
    <source>
        <strain evidence="1">SCP</strain>
    </source>
</reference>
<dbReference type="Proteomes" id="UP001179952">
    <property type="component" value="Unassembled WGS sequence"/>
</dbReference>
<proteinExistence type="predicted"/>
<gene>
    <name evidence="1" type="ORF">QJS04_geneDACA011575</name>
</gene>